<evidence type="ECO:0000256" key="1">
    <source>
        <dbReference type="SAM" id="Coils"/>
    </source>
</evidence>
<feature type="coiled-coil region" evidence="1">
    <location>
        <begin position="76"/>
        <end position="110"/>
    </location>
</feature>
<evidence type="ECO:0000313" key="3">
    <source>
        <dbReference type="EMBL" id="KAL0913469.1"/>
    </source>
</evidence>
<keyword evidence="1" id="KW-0175">Coiled coil</keyword>
<dbReference type="Gene3D" id="1.20.5.190">
    <property type="match status" value="1"/>
</dbReference>
<evidence type="ECO:0000313" key="4">
    <source>
        <dbReference type="Proteomes" id="UP001552299"/>
    </source>
</evidence>
<keyword evidence="4" id="KW-1185">Reference proteome</keyword>
<dbReference type="Proteomes" id="UP001552299">
    <property type="component" value="Unassembled WGS sequence"/>
</dbReference>
<organism evidence="3 4">
    <name type="scientific">Dendrobium thyrsiflorum</name>
    <name type="common">Pinecone-like raceme dendrobium</name>
    <name type="synonym">Orchid</name>
    <dbReference type="NCBI Taxonomy" id="117978"/>
    <lineage>
        <taxon>Eukaryota</taxon>
        <taxon>Viridiplantae</taxon>
        <taxon>Streptophyta</taxon>
        <taxon>Embryophyta</taxon>
        <taxon>Tracheophyta</taxon>
        <taxon>Spermatophyta</taxon>
        <taxon>Magnoliopsida</taxon>
        <taxon>Liliopsida</taxon>
        <taxon>Asparagales</taxon>
        <taxon>Orchidaceae</taxon>
        <taxon>Epidendroideae</taxon>
        <taxon>Malaxideae</taxon>
        <taxon>Dendrobiinae</taxon>
        <taxon>Dendrobium</taxon>
    </lineage>
</organism>
<dbReference type="AlphaFoldDB" id="A0ABD0UL49"/>
<gene>
    <name evidence="3" type="ORF">M5K25_016932</name>
</gene>
<feature type="region of interest" description="Disordered" evidence="2">
    <location>
        <begin position="136"/>
        <end position="157"/>
    </location>
</feature>
<dbReference type="EMBL" id="JANQDX010000013">
    <property type="protein sequence ID" value="KAL0913469.1"/>
    <property type="molecule type" value="Genomic_DNA"/>
</dbReference>
<comment type="caution">
    <text evidence="3">The sequence shown here is derived from an EMBL/GenBank/DDBJ whole genome shotgun (WGS) entry which is preliminary data.</text>
</comment>
<name>A0ABD0UL49_DENTH</name>
<protein>
    <submittedName>
        <fullName evidence="3">Uncharacterized protein</fullName>
    </submittedName>
</protein>
<reference evidence="3 4" key="1">
    <citation type="journal article" date="2024" name="Plant Biotechnol. J.">
        <title>Dendrobium thyrsiflorum genome and its molecular insights into genes involved in important horticultural traits.</title>
        <authorList>
            <person name="Chen B."/>
            <person name="Wang J.Y."/>
            <person name="Zheng P.J."/>
            <person name="Li K.L."/>
            <person name="Liang Y.M."/>
            <person name="Chen X.F."/>
            <person name="Zhang C."/>
            <person name="Zhao X."/>
            <person name="He X."/>
            <person name="Zhang G.Q."/>
            <person name="Liu Z.J."/>
            <person name="Xu Q."/>
        </authorList>
    </citation>
    <scope>NUCLEOTIDE SEQUENCE [LARGE SCALE GENOMIC DNA]</scope>
    <source>
        <strain evidence="3">GZMU011</strain>
    </source>
</reference>
<evidence type="ECO:0000256" key="2">
    <source>
        <dbReference type="SAM" id="MobiDB-lite"/>
    </source>
</evidence>
<sequence length="312" mass="36421">MPMKDYCAETENQTGIHDQGKKNLASLLIHSHCQFQYEMNVSRPAFSHPMLPVHDLEQLALSTKKYGHVSMAGRKIEVLKGEIRQMKFKISDLQTQVSNLKKDISAINEKFDSKFSILEEMLKKVLEGQIKKMSSEVREVTDSQRSGENPKLSRRREDQEGLISVTLVIQAHKHMAYHMFTCSSVIGGGNGVRLSSDPRKQLRRWWLRRRRQLEVETVKRKLLRLRMRCKPHASKARQALAKLRHKPHKKLDIDKAKDNFINIQRYINKCTNLTKNTIWQKGRTAKPRGQSFTWEDYCNKLIDFAVKRVWNV</sequence>
<accession>A0ABD0UL49</accession>
<proteinExistence type="predicted"/>